<dbReference type="CDD" id="cd03470">
    <property type="entry name" value="Rieske_cytochrome_bc1"/>
    <property type="match status" value="1"/>
</dbReference>
<dbReference type="Pfam" id="PF02921">
    <property type="entry name" value="UCR_TM"/>
    <property type="match status" value="1"/>
</dbReference>
<evidence type="ECO:0000256" key="1">
    <source>
        <dbReference type="ARBA" id="ARBA00004167"/>
    </source>
</evidence>
<feature type="domain" description="Rieske" evidence="13">
    <location>
        <begin position="173"/>
        <end position="269"/>
    </location>
</feature>
<keyword evidence="4" id="KW-0001">2Fe-2S</keyword>
<keyword evidence="8" id="KW-0411">Iron-sulfur</keyword>
<dbReference type="InterPro" id="IPR036922">
    <property type="entry name" value="Rieske_2Fe-2S_sf"/>
</dbReference>
<comment type="caution">
    <text evidence="14">The sequence shown here is derived from an EMBL/GenBank/DDBJ whole genome shotgun (WGS) entry which is preliminary data.</text>
</comment>
<keyword evidence="7" id="KW-0408">Iron</keyword>
<dbReference type="Proteomes" id="UP000308267">
    <property type="component" value="Unassembled WGS sequence"/>
</dbReference>
<protein>
    <recommendedName>
        <fullName evidence="11">Cytochrome b-c1 complex subunit Rieske, mitochondrial</fullName>
        <ecNumber evidence="11">7.1.1.8</ecNumber>
    </recommendedName>
</protein>
<dbReference type="AlphaFoldDB" id="A0A4S2M7R8"/>
<evidence type="ECO:0000256" key="12">
    <source>
        <dbReference type="RuleBase" id="RU004495"/>
    </source>
</evidence>
<dbReference type="InterPro" id="IPR005805">
    <property type="entry name" value="Rieske_Fe-S_prot_C"/>
</dbReference>
<dbReference type="GO" id="GO:0051537">
    <property type="term" value="F:2 iron, 2 sulfur cluster binding"/>
    <property type="evidence" value="ECO:0007669"/>
    <property type="project" value="UniProtKB-KW"/>
</dbReference>
<evidence type="ECO:0000256" key="4">
    <source>
        <dbReference type="ARBA" id="ARBA00022714"/>
    </source>
</evidence>
<comment type="catalytic activity">
    <reaction evidence="11">
        <text>a quinol + 2 Fe(III)-[cytochrome c](out) = a quinone + 2 Fe(II)-[cytochrome c](out) + 2 H(+)(out)</text>
        <dbReference type="Rhea" id="RHEA:11484"/>
        <dbReference type="Rhea" id="RHEA-COMP:10350"/>
        <dbReference type="Rhea" id="RHEA-COMP:14399"/>
        <dbReference type="ChEBI" id="CHEBI:15378"/>
        <dbReference type="ChEBI" id="CHEBI:24646"/>
        <dbReference type="ChEBI" id="CHEBI:29033"/>
        <dbReference type="ChEBI" id="CHEBI:29034"/>
        <dbReference type="ChEBI" id="CHEBI:132124"/>
        <dbReference type="EC" id="7.1.1.8"/>
    </reaction>
</comment>
<keyword evidence="11" id="KW-0249">Electron transport</keyword>
<evidence type="ECO:0000259" key="13">
    <source>
        <dbReference type="PROSITE" id="PS51296"/>
    </source>
</evidence>
<keyword evidence="11" id="KW-0813">Transport</keyword>
<dbReference type="InterPro" id="IPR037008">
    <property type="entry name" value="bc1_Rieske_TM_sf"/>
</dbReference>
<keyword evidence="15" id="KW-1185">Reference proteome</keyword>
<evidence type="ECO:0000256" key="2">
    <source>
        <dbReference type="ARBA" id="ARBA00010651"/>
    </source>
</evidence>
<dbReference type="EMBL" id="SJOL01005566">
    <property type="protein sequence ID" value="TGZ70148.1"/>
    <property type="molecule type" value="Genomic_DNA"/>
</dbReference>
<proteinExistence type="inferred from homology"/>
<evidence type="ECO:0000313" key="15">
    <source>
        <dbReference type="Proteomes" id="UP000308267"/>
    </source>
</evidence>
<keyword evidence="5" id="KW-0479">Metal-binding</keyword>
<reference evidence="14 15" key="1">
    <citation type="journal article" date="2019" name="BMC Genomics">
        <title>New insights from Opisthorchis felineus genome: update on genomics of the epidemiologically important liver flukes.</title>
        <authorList>
            <person name="Ershov N.I."/>
            <person name="Mordvinov V.A."/>
            <person name="Prokhortchouk E.B."/>
            <person name="Pakharukova M.Y."/>
            <person name="Gunbin K.V."/>
            <person name="Ustyantsev K."/>
            <person name="Genaev M.A."/>
            <person name="Blinov A.G."/>
            <person name="Mazur A."/>
            <person name="Boulygina E."/>
            <person name="Tsygankova S."/>
            <person name="Khrameeva E."/>
            <person name="Chekanov N."/>
            <person name="Fan G."/>
            <person name="Xiao A."/>
            <person name="Zhang H."/>
            <person name="Xu X."/>
            <person name="Yang H."/>
            <person name="Solovyev V."/>
            <person name="Lee S.M."/>
            <person name="Liu X."/>
            <person name="Afonnikov D.A."/>
            <person name="Skryabin K.G."/>
        </authorList>
    </citation>
    <scope>NUCLEOTIDE SEQUENCE [LARGE SCALE GENOMIC DNA]</scope>
    <source>
        <strain evidence="14">AK-0245</strain>
        <tissue evidence="14">Whole organism</tissue>
    </source>
</reference>
<comment type="miscellaneous">
    <text evidence="11">The Rieske protein is a high potential 2Fe-2S protein.</text>
</comment>
<evidence type="ECO:0000256" key="8">
    <source>
        <dbReference type="ARBA" id="ARBA00023014"/>
    </source>
</evidence>
<name>A0A4S2M7R8_OPIFE</name>
<dbReference type="NCBIfam" id="TIGR01416">
    <property type="entry name" value="Rieske_proteo"/>
    <property type="match status" value="1"/>
</dbReference>
<dbReference type="OrthoDB" id="1637982at2759"/>
<dbReference type="STRING" id="147828.A0A4S2M7R8"/>
<evidence type="ECO:0000256" key="9">
    <source>
        <dbReference type="ARBA" id="ARBA00023136"/>
    </source>
</evidence>
<dbReference type="Pfam" id="PF00355">
    <property type="entry name" value="Rieske"/>
    <property type="match status" value="1"/>
</dbReference>
<keyword evidence="12" id="KW-0679">Respiratory chain</keyword>
<accession>A0A4S2M7R8</accession>
<dbReference type="InterPro" id="IPR004192">
    <property type="entry name" value="Rieske_TM"/>
</dbReference>
<comment type="similarity">
    <text evidence="2">Belongs to the Rieske iron-sulfur protein family.</text>
</comment>
<organism evidence="14 15">
    <name type="scientific">Opisthorchis felineus</name>
    <dbReference type="NCBI Taxonomy" id="147828"/>
    <lineage>
        <taxon>Eukaryota</taxon>
        <taxon>Metazoa</taxon>
        <taxon>Spiralia</taxon>
        <taxon>Lophotrochozoa</taxon>
        <taxon>Platyhelminthes</taxon>
        <taxon>Trematoda</taxon>
        <taxon>Digenea</taxon>
        <taxon>Opisthorchiida</taxon>
        <taxon>Opisthorchiata</taxon>
        <taxon>Opisthorchiidae</taxon>
        <taxon>Opisthorchis</taxon>
    </lineage>
</organism>
<dbReference type="InterPro" id="IPR017941">
    <property type="entry name" value="Rieske_2Fe-2S"/>
</dbReference>
<keyword evidence="3" id="KW-0812">Transmembrane</keyword>
<keyword evidence="10" id="KW-1015">Disulfide bond</keyword>
<gene>
    <name evidence="14" type="ORF">CRM22_003347</name>
</gene>
<dbReference type="SUPFAM" id="SSF81502">
    <property type="entry name" value="ISP transmembrane anchor"/>
    <property type="match status" value="1"/>
</dbReference>
<evidence type="ECO:0000256" key="10">
    <source>
        <dbReference type="ARBA" id="ARBA00023157"/>
    </source>
</evidence>
<keyword evidence="6" id="KW-1133">Transmembrane helix</keyword>
<evidence type="ECO:0000256" key="3">
    <source>
        <dbReference type="ARBA" id="ARBA00022692"/>
    </source>
</evidence>
<dbReference type="PROSITE" id="PS51296">
    <property type="entry name" value="RIESKE"/>
    <property type="match status" value="1"/>
</dbReference>
<evidence type="ECO:0000256" key="6">
    <source>
        <dbReference type="ARBA" id="ARBA00022989"/>
    </source>
</evidence>
<evidence type="ECO:0000256" key="5">
    <source>
        <dbReference type="ARBA" id="ARBA00022723"/>
    </source>
</evidence>
<evidence type="ECO:0000256" key="7">
    <source>
        <dbReference type="ARBA" id="ARBA00023004"/>
    </source>
</evidence>
<comment type="subcellular location">
    <subcellularLocation>
        <location evidence="1">Membrane</location>
        <topology evidence="1">Single-pass membrane protein</topology>
    </subcellularLocation>
    <subcellularLocation>
        <location evidence="12">Mitochondrion inner membrane</location>
    </subcellularLocation>
</comment>
<evidence type="ECO:0000313" key="14">
    <source>
        <dbReference type="EMBL" id="TGZ70148.1"/>
    </source>
</evidence>
<dbReference type="GO" id="GO:0008121">
    <property type="term" value="F:quinol-cytochrome-c reductase activity"/>
    <property type="evidence" value="ECO:0007669"/>
    <property type="project" value="UniProtKB-EC"/>
</dbReference>
<comment type="cofactor">
    <cofactor evidence="11">
        <name>[2Fe-2S] cluster</name>
        <dbReference type="ChEBI" id="CHEBI:190135"/>
    </cofactor>
    <text evidence="11">Binds 1 [2Fe-2S] cluster per subunit.</text>
</comment>
<dbReference type="PRINTS" id="PR00162">
    <property type="entry name" value="RIESKE"/>
</dbReference>
<dbReference type="FunFam" id="2.102.10.10:FF:000001">
    <property type="entry name" value="Cytochrome b-c1 complex subunit Rieske, mitochondrial"/>
    <property type="match status" value="1"/>
</dbReference>
<dbReference type="Gene3D" id="2.102.10.10">
    <property type="entry name" value="Rieske [2Fe-2S] iron-sulphur domain"/>
    <property type="match status" value="1"/>
</dbReference>
<dbReference type="InterPro" id="IPR014349">
    <property type="entry name" value="Rieske_Fe-S_prot"/>
</dbReference>
<keyword evidence="12" id="KW-0496">Mitochondrion</keyword>
<dbReference type="SUPFAM" id="SSF50022">
    <property type="entry name" value="ISP domain"/>
    <property type="match status" value="1"/>
</dbReference>
<sequence>MAFIHGPKVAESVAICRSLPHSLDRIAYLNVIPRKKLPLHVPSRHPFRYKAEFPTSTNPYACCGLGVPLHVRYVHTDVTKVPDFTSYRADSTKSPTSRAVDSEVQRKIFGYTMMFVGGVVATTAAKYTVKTFVMPLGPTAKTLAEASTEVNIASIPEGRNLVVKWRNKPLFVRHRTQEEIERERSVPLHELRHPQTDESRVQRPEWLICLGVCTHLGCVPIAHAGEYPGGYYCPCHGSHYDASGRIRNGPAPLNLEIPEYKFVDDSTVVVG</sequence>
<keyword evidence="9" id="KW-0472">Membrane</keyword>
<dbReference type="InterPro" id="IPR006317">
    <property type="entry name" value="Ubiquinol_cyt_c_Rdtase_Fe-S-su"/>
</dbReference>
<dbReference type="PANTHER" id="PTHR10134">
    <property type="entry name" value="CYTOCHROME B-C1 COMPLEX SUBUNIT RIESKE, MITOCHONDRIAL"/>
    <property type="match status" value="1"/>
</dbReference>
<dbReference type="EC" id="7.1.1.8" evidence="11"/>
<dbReference type="Gene3D" id="1.20.5.270">
    <property type="entry name" value="Ubiquinol cytochrome reductase, transmembrane domain"/>
    <property type="match status" value="1"/>
</dbReference>
<evidence type="ECO:0000256" key="11">
    <source>
        <dbReference type="RuleBase" id="RU004494"/>
    </source>
</evidence>
<dbReference type="GO" id="GO:0046872">
    <property type="term" value="F:metal ion binding"/>
    <property type="evidence" value="ECO:0007669"/>
    <property type="project" value="UniProtKB-KW"/>
</dbReference>
<dbReference type="GO" id="GO:0005743">
    <property type="term" value="C:mitochondrial inner membrane"/>
    <property type="evidence" value="ECO:0007669"/>
    <property type="project" value="UniProtKB-SubCell"/>
</dbReference>